<dbReference type="OrthoDB" id="1929813at2759"/>
<dbReference type="Proteomes" id="UP000510647">
    <property type="component" value="Chromosome 7"/>
</dbReference>
<gene>
    <name evidence="8" type="primary">MED4</name>
    <name evidence="11" type="ORF">HG537_0G04180</name>
</gene>
<feature type="coiled-coil region" evidence="9">
    <location>
        <begin position="80"/>
        <end position="107"/>
    </location>
</feature>
<evidence type="ECO:0000256" key="4">
    <source>
        <dbReference type="ARBA" id="ARBA00023015"/>
    </source>
</evidence>
<keyword evidence="4 8" id="KW-0805">Transcription regulation</keyword>
<evidence type="ECO:0000256" key="7">
    <source>
        <dbReference type="ARBA" id="ARBA00031257"/>
    </source>
</evidence>
<dbReference type="PANTHER" id="PTHR13208:SF2">
    <property type="entry name" value="MEDIATOR OF RNA POLYMERASE II TRANSCRIPTION SUBUNIT 4"/>
    <property type="match status" value="1"/>
</dbReference>
<dbReference type="GO" id="GO:0016592">
    <property type="term" value="C:mediator complex"/>
    <property type="evidence" value="ECO:0007669"/>
    <property type="project" value="InterPro"/>
</dbReference>
<accession>A0A7H9HXU8</accession>
<dbReference type="AlphaFoldDB" id="A0A7H9HXU8"/>
<sequence length="269" mass="30952">MSEFPTSSHSMSHMRSSSTSLMDATVNLGNEDELSKVKIYNDLTQYEEVLAELVASVDNFKPDVEIAKRLIQVDKELYESVRAFTQYDEIDRELRRLEKESDDLDQRTRTILETLNDCYNTLNALPTLEQVEFERQTILEQRKKINSSVLLEYGTKLSKFTKIPPTLDRAATGPNNFIWPAEDALRRGMLALASLHSKEITRIPNEPEEVSEITQPVVQEEPVQQKSPERSQAVHLQKRNSYVHSEETAAEQNDDEMDLDLDIFNPDEF</sequence>
<evidence type="ECO:0000256" key="10">
    <source>
        <dbReference type="SAM" id="MobiDB-lite"/>
    </source>
</evidence>
<feature type="compositionally biased region" description="Low complexity" evidence="10">
    <location>
        <begin position="215"/>
        <end position="226"/>
    </location>
</feature>
<evidence type="ECO:0000256" key="8">
    <source>
        <dbReference type="RuleBase" id="RU364141"/>
    </source>
</evidence>
<proteinExistence type="inferred from homology"/>
<evidence type="ECO:0000256" key="5">
    <source>
        <dbReference type="ARBA" id="ARBA00023163"/>
    </source>
</evidence>
<evidence type="ECO:0000256" key="3">
    <source>
        <dbReference type="ARBA" id="ARBA00020629"/>
    </source>
</evidence>
<keyword evidence="8" id="KW-0010">Activator</keyword>
<dbReference type="GO" id="GO:0070847">
    <property type="term" value="C:core mediator complex"/>
    <property type="evidence" value="ECO:0007669"/>
    <property type="project" value="TreeGrafter"/>
</dbReference>
<keyword evidence="12" id="KW-1185">Reference proteome</keyword>
<evidence type="ECO:0000256" key="2">
    <source>
        <dbReference type="ARBA" id="ARBA00009626"/>
    </source>
</evidence>
<dbReference type="GO" id="GO:0003712">
    <property type="term" value="F:transcription coregulator activity"/>
    <property type="evidence" value="ECO:0007669"/>
    <property type="project" value="InterPro"/>
</dbReference>
<dbReference type="EMBL" id="CP059273">
    <property type="protein sequence ID" value="QLQ82163.1"/>
    <property type="molecule type" value="Genomic_DNA"/>
</dbReference>
<dbReference type="GO" id="GO:0006357">
    <property type="term" value="P:regulation of transcription by RNA polymerase II"/>
    <property type="evidence" value="ECO:0007669"/>
    <property type="project" value="InterPro"/>
</dbReference>
<organism evidence="11 12">
    <name type="scientific">Torulaspora globosa</name>
    <dbReference type="NCBI Taxonomy" id="48254"/>
    <lineage>
        <taxon>Eukaryota</taxon>
        <taxon>Fungi</taxon>
        <taxon>Dikarya</taxon>
        <taxon>Ascomycota</taxon>
        <taxon>Saccharomycotina</taxon>
        <taxon>Saccharomycetes</taxon>
        <taxon>Saccharomycetales</taxon>
        <taxon>Saccharomycetaceae</taxon>
        <taxon>Torulaspora</taxon>
    </lineage>
</organism>
<evidence type="ECO:0000256" key="6">
    <source>
        <dbReference type="ARBA" id="ARBA00023242"/>
    </source>
</evidence>
<dbReference type="PANTHER" id="PTHR13208">
    <property type="entry name" value="MEDIATOR OF RNA POLYMERASE II TRANSCRIPTION SUBUNIT 4"/>
    <property type="match status" value="1"/>
</dbReference>
<comment type="similarity">
    <text evidence="2 8">Belongs to the Mediator complex subunit 4 family.</text>
</comment>
<feature type="region of interest" description="Disordered" evidence="10">
    <location>
        <begin position="206"/>
        <end position="269"/>
    </location>
</feature>
<evidence type="ECO:0000313" key="12">
    <source>
        <dbReference type="Proteomes" id="UP000510647"/>
    </source>
</evidence>
<evidence type="ECO:0000256" key="1">
    <source>
        <dbReference type="ARBA" id="ARBA00004123"/>
    </source>
</evidence>
<comment type="subcellular location">
    <subcellularLocation>
        <location evidence="1 8">Nucleus</location>
    </subcellularLocation>
</comment>
<keyword evidence="9" id="KW-0175">Coiled coil</keyword>
<evidence type="ECO:0000313" key="11">
    <source>
        <dbReference type="EMBL" id="QLQ82163.1"/>
    </source>
</evidence>
<reference evidence="11 12" key="1">
    <citation type="submission" date="2020-06" db="EMBL/GenBank/DDBJ databases">
        <title>The yeast mating-type switching endonuclease HO is a domesticated member of an unorthodox homing genetic element family.</title>
        <authorList>
            <person name="Coughlan A.Y."/>
            <person name="Lombardi L."/>
            <person name="Braun-Galleani S."/>
            <person name="Martos A.R."/>
            <person name="Galeote V."/>
            <person name="Bigey F."/>
            <person name="Dequin S."/>
            <person name="Byrne K.P."/>
            <person name="Wolfe K.H."/>
        </authorList>
    </citation>
    <scope>NUCLEOTIDE SEQUENCE [LARGE SCALE GENOMIC DNA]</scope>
    <source>
        <strain evidence="11 12">CBS2947</strain>
    </source>
</reference>
<evidence type="ECO:0000256" key="9">
    <source>
        <dbReference type="SAM" id="Coils"/>
    </source>
</evidence>
<name>A0A7H9HXU8_9SACH</name>
<dbReference type="InterPro" id="IPR019258">
    <property type="entry name" value="Mediator_Med4"/>
</dbReference>
<comment type="subunit">
    <text evidence="8">Component of the Mediator complex.</text>
</comment>
<dbReference type="Pfam" id="PF10018">
    <property type="entry name" value="Med4"/>
    <property type="match status" value="1"/>
</dbReference>
<protein>
    <recommendedName>
        <fullName evidence="3 8">Mediator of RNA polymerase II transcription subunit 4</fullName>
    </recommendedName>
    <alternativeName>
        <fullName evidence="7 8">Mediator complex subunit 4</fullName>
    </alternativeName>
</protein>
<keyword evidence="6 8" id="KW-0539">Nucleus</keyword>
<feature type="compositionally biased region" description="Acidic residues" evidence="10">
    <location>
        <begin position="248"/>
        <end position="269"/>
    </location>
</feature>
<comment type="function">
    <text evidence="8">Component of the Mediator complex, a coactivator involved in the regulated transcription of nearly all RNA polymerase II-dependent genes. Mediator functions as a bridge to convey information from gene-specific regulatory proteins to the basal RNA polymerase II transcription machinery. Mediator is recruited to promoters by direct interactions with regulatory proteins and serves as a scaffold for the assembly of a functional preinitiation complex with RNA polymerase II and the general transcription factors.</text>
</comment>
<keyword evidence="5 8" id="KW-0804">Transcription</keyword>